<reference evidence="2 3" key="1">
    <citation type="submission" date="2016-10" db="EMBL/GenBank/DDBJ databases">
        <authorList>
            <person name="de Groot N.N."/>
        </authorList>
    </citation>
    <scope>NUCLEOTIDE SEQUENCE [LARGE SCALE GENOMIC DNA]</scope>
    <source>
        <strain evidence="2 3">JCM 19513</strain>
    </source>
</reference>
<evidence type="ECO:0000259" key="1">
    <source>
        <dbReference type="Pfam" id="PF07238"/>
    </source>
</evidence>
<dbReference type="Gene3D" id="2.40.10.220">
    <property type="entry name" value="predicted glycosyltransferase like domains"/>
    <property type="match status" value="1"/>
</dbReference>
<protein>
    <submittedName>
        <fullName evidence="2">PilZ domain-containing protein</fullName>
    </submittedName>
</protein>
<name>A0A1H7KQA6_9GAMM</name>
<dbReference type="STRING" id="1429083.GCA_001885685_00980"/>
<dbReference type="GO" id="GO:0035438">
    <property type="term" value="F:cyclic-di-GMP binding"/>
    <property type="evidence" value="ECO:0007669"/>
    <property type="project" value="InterPro"/>
</dbReference>
<dbReference type="InterPro" id="IPR009875">
    <property type="entry name" value="PilZ_domain"/>
</dbReference>
<keyword evidence="3" id="KW-1185">Reference proteome</keyword>
<evidence type="ECO:0000313" key="2">
    <source>
        <dbReference type="EMBL" id="SEK89011.1"/>
    </source>
</evidence>
<dbReference type="AlphaFoldDB" id="A0A1H7KQA6"/>
<gene>
    <name evidence="2" type="ORF">SAMN05216214_10649</name>
</gene>
<feature type="domain" description="PilZ" evidence="1">
    <location>
        <begin position="10"/>
        <end position="97"/>
    </location>
</feature>
<dbReference type="SUPFAM" id="SSF141371">
    <property type="entry name" value="PilZ domain-like"/>
    <property type="match status" value="1"/>
</dbReference>
<dbReference type="Pfam" id="PF07238">
    <property type="entry name" value="PilZ"/>
    <property type="match status" value="1"/>
</dbReference>
<dbReference type="EMBL" id="FOAS01000006">
    <property type="protein sequence ID" value="SEK89011.1"/>
    <property type="molecule type" value="Genomic_DNA"/>
</dbReference>
<evidence type="ECO:0000313" key="3">
    <source>
        <dbReference type="Proteomes" id="UP000185766"/>
    </source>
</evidence>
<dbReference type="RefSeq" id="WP_074866798.1">
    <property type="nucleotide sequence ID" value="NZ_FOAS01000006.1"/>
</dbReference>
<proteinExistence type="predicted"/>
<sequence length="99" mass="10768">MSMTDRAYSEKRDFIRMQVEAAATLKYAGQSVSATCRDLSSTGMQLEAACVPSVGEHVEVAIESDHPSLRGLEVTGEIKRVEELDNGNSLIGIHITAMR</sequence>
<organism evidence="2 3">
    <name type="scientific">Atopomonas hussainii</name>
    <dbReference type="NCBI Taxonomy" id="1429083"/>
    <lineage>
        <taxon>Bacteria</taxon>
        <taxon>Pseudomonadati</taxon>
        <taxon>Pseudomonadota</taxon>
        <taxon>Gammaproteobacteria</taxon>
        <taxon>Pseudomonadales</taxon>
        <taxon>Pseudomonadaceae</taxon>
        <taxon>Atopomonas</taxon>
    </lineage>
</organism>
<dbReference type="Proteomes" id="UP000185766">
    <property type="component" value="Unassembled WGS sequence"/>
</dbReference>
<accession>A0A1H7KQA6</accession>